<name>A0A6P4EEA8_DRORH</name>
<gene>
    <name evidence="1" type="primary">LOC108041437</name>
</gene>
<accession>A0A6P4EEA8</accession>
<evidence type="ECO:0000313" key="1">
    <source>
        <dbReference type="RefSeq" id="XP_016974854.1"/>
    </source>
</evidence>
<sequence length="67" mass="7801">MIYPKFKGHKTRASRRGKRIKVVSMPLGNRAIQATEKTENHHRHHLMIFGGPRTLWRSFGVGSYLWA</sequence>
<reference evidence="1" key="1">
    <citation type="submission" date="2025-08" db="UniProtKB">
        <authorList>
            <consortium name="RefSeq"/>
        </authorList>
    </citation>
    <scope>IDENTIFICATION</scope>
</reference>
<organism evidence="1">
    <name type="scientific">Drosophila rhopaloa</name>
    <name type="common">Fruit fly</name>
    <dbReference type="NCBI Taxonomy" id="1041015"/>
    <lineage>
        <taxon>Eukaryota</taxon>
        <taxon>Metazoa</taxon>
        <taxon>Ecdysozoa</taxon>
        <taxon>Arthropoda</taxon>
        <taxon>Hexapoda</taxon>
        <taxon>Insecta</taxon>
        <taxon>Pterygota</taxon>
        <taxon>Neoptera</taxon>
        <taxon>Endopterygota</taxon>
        <taxon>Diptera</taxon>
        <taxon>Brachycera</taxon>
        <taxon>Muscomorpha</taxon>
        <taxon>Ephydroidea</taxon>
        <taxon>Drosophilidae</taxon>
        <taxon>Drosophila</taxon>
        <taxon>Sophophora</taxon>
    </lineage>
</organism>
<dbReference type="RefSeq" id="XP_016974854.1">
    <property type="nucleotide sequence ID" value="XM_017119365.1"/>
</dbReference>
<protein>
    <submittedName>
        <fullName evidence="1">Uncharacterized protein LOC108041437</fullName>
    </submittedName>
</protein>
<dbReference type="AlphaFoldDB" id="A0A6P4EEA8"/>
<proteinExistence type="predicted"/>